<keyword evidence="1" id="KW-0812">Transmembrane</keyword>
<evidence type="ECO:0000256" key="1">
    <source>
        <dbReference type="SAM" id="Phobius"/>
    </source>
</evidence>
<feature type="transmembrane region" description="Helical" evidence="1">
    <location>
        <begin position="21"/>
        <end position="50"/>
    </location>
</feature>
<organism evidence="2 3">
    <name type="scientific">Meloidogyne enterolobii</name>
    <name type="common">Root-knot nematode worm</name>
    <name type="synonym">Meloidogyne mayaguensis</name>
    <dbReference type="NCBI Taxonomy" id="390850"/>
    <lineage>
        <taxon>Eukaryota</taxon>
        <taxon>Metazoa</taxon>
        <taxon>Ecdysozoa</taxon>
        <taxon>Nematoda</taxon>
        <taxon>Chromadorea</taxon>
        <taxon>Rhabditida</taxon>
        <taxon>Tylenchina</taxon>
        <taxon>Tylenchomorpha</taxon>
        <taxon>Tylenchoidea</taxon>
        <taxon>Meloidogynidae</taxon>
        <taxon>Meloidogyninae</taxon>
        <taxon>Meloidogyne</taxon>
    </lineage>
</organism>
<name>A0A6V7XEN3_MELEN</name>
<evidence type="ECO:0000313" key="3">
    <source>
        <dbReference type="Proteomes" id="UP000580250"/>
    </source>
</evidence>
<accession>A0A6V7XEN3</accession>
<keyword evidence="1" id="KW-0472">Membrane</keyword>
<sequence>MKPVGSHTKMVFYHADYESDIIFCLYEIYLCFFTYLISKNLAFITLLIFFI</sequence>
<evidence type="ECO:0000313" key="2">
    <source>
        <dbReference type="EMBL" id="CAD2197799.1"/>
    </source>
</evidence>
<dbReference type="EMBL" id="CAJEWN010001478">
    <property type="protein sequence ID" value="CAD2197799.1"/>
    <property type="molecule type" value="Genomic_DNA"/>
</dbReference>
<dbReference type="AlphaFoldDB" id="A0A6V7XEN3"/>
<reference evidence="2 3" key="1">
    <citation type="submission" date="2020-08" db="EMBL/GenBank/DDBJ databases">
        <authorList>
            <person name="Koutsovoulos G."/>
            <person name="Danchin GJ E."/>
        </authorList>
    </citation>
    <scope>NUCLEOTIDE SEQUENCE [LARGE SCALE GENOMIC DNA]</scope>
</reference>
<dbReference type="Proteomes" id="UP000580250">
    <property type="component" value="Unassembled WGS sequence"/>
</dbReference>
<protein>
    <submittedName>
        <fullName evidence="2">Uncharacterized protein</fullName>
    </submittedName>
</protein>
<proteinExistence type="predicted"/>
<comment type="caution">
    <text evidence="2">The sequence shown here is derived from an EMBL/GenBank/DDBJ whole genome shotgun (WGS) entry which is preliminary data.</text>
</comment>
<gene>
    <name evidence="2" type="ORF">MENT_LOCUS51072</name>
</gene>
<keyword evidence="1" id="KW-1133">Transmembrane helix</keyword>